<feature type="non-terminal residue" evidence="1">
    <location>
        <position position="54"/>
    </location>
</feature>
<evidence type="ECO:0000313" key="1">
    <source>
        <dbReference type="EMBL" id="KKK82066.1"/>
    </source>
</evidence>
<name>A0A0F9BCB9_9ZZZZ</name>
<reference evidence="1" key="1">
    <citation type="journal article" date="2015" name="Nature">
        <title>Complex archaea that bridge the gap between prokaryotes and eukaryotes.</title>
        <authorList>
            <person name="Spang A."/>
            <person name="Saw J.H."/>
            <person name="Jorgensen S.L."/>
            <person name="Zaremba-Niedzwiedzka K."/>
            <person name="Martijn J."/>
            <person name="Lind A.E."/>
            <person name="van Eijk R."/>
            <person name="Schleper C."/>
            <person name="Guy L."/>
            <person name="Ettema T.J."/>
        </authorList>
    </citation>
    <scope>NUCLEOTIDE SEQUENCE</scope>
</reference>
<dbReference type="AlphaFoldDB" id="A0A0F9BCB9"/>
<gene>
    <name evidence="1" type="ORF">LCGC14_2807120</name>
</gene>
<organism evidence="1">
    <name type="scientific">marine sediment metagenome</name>
    <dbReference type="NCBI Taxonomy" id="412755"/>
    <lineage>
        <taxon>unclassified sequences</taxon>
        <taxon>metagenomes</taxon>
        <taxon>ecological metagenomes</taxon>
    </lineage>
</organism>
<protein>
    <submittedName>
        <fullName evidence="1">Uncharacterized protein</fullName>
    </submittedName>
</protein>
<proteinExistence type="predicted"/>
<sequence>MNVLNNLRIRTRLLLAVLIPVLVTAVTVARISVSQIEANGEAELNRLEASLLEG</sequence>
<dbReference type="EMBL" id="LAZR01052841">
    <property type="protein sequence ID" value="KKK82066.1"/>
    <property type="molecule type" value="Genomic_DNA"/>
</dbReference>
<accession>A0A0F9BCB9</accession>
<comment type="caution">
    <text evidence="1">The sequence shown here is derived from an EMBL/GenBank/DDBJ whole genome shotgun (WGS) entry which is preliminary data.</text>
</comment>